<gene>
    <name evidence="11" type="ORF">DXG03_002864</name>
</gene>
<dbReference type="PANTHER" id="PTHR21049">
    <property type="entry name" value="RIBOPHORIN I"/>
    <property type="match status" value="1"/>
</dbReference>
<dbReference type="InterPro" id="IPR007676">
    <property type="entry name" value="Ribophorin_I"/>
</dbReference>
<comment type="caution">
    <text evidence="11">The sequence shown here is derived from an EMBL/GenBank/DDBJ whole genome shotgun (WGS) entry which is preliminary data.</text>
</comment>
<dbReference type="EMBL" id="JABCKV010000019">
    <property type="protein sequence ID" value="KAG5646561.1"/>
    <property type="molecule type" value="Genomic_DNA"/>
</dbReference>
<comment type="function">
    <text evidence="1 10">Subunit of the oligosaccharyl transferase (OST) complex that catalyzes the initial transfer of a defined glycan (Glc(3)Man(9)GlcNAc(2) in eukaryotes) from the lipid carrier dolichol-pyrophosphate to an asparagine residue within an Asn-X-Ser/Thr consensus motif in nascent polypeptide chains, the first step in protein N-glycosylation. N-glycosylation occurs cotranslationally and the complex associates with the Sec61 complex at the channel-forming translocon complex that mediates protein translocation across the endoplasmic reticulum (ER). All subunits are required for a maximal enzyme activity.</text>
</comment>
<comment type="subcellular location">
    <subcellularLocation>
        <location evidence="2 10">Endoplasmic reticulum membrane</location>
        <topology evidence="2 10">Single-pass type I membrane protein</topology>
    </subcellularLocation>
</comment>
<keyword evidence="8 10" id="KW-1133">Transmembrane helix</keyword>
<keyword evidence="12" id="KW-1185">Reference proteome</keyword>
<keyword evidence="7 10" id="KW-0256">Endoplasmic reticulum</keyword>
<keyword evidence="9 10" id="KW-0472">Membrane</keyword>
<evidence type="ECO:0000256" key="4">
    <source>
        <dbReference type="ARBA" id="ARBA00008905"/>
    </source>
</evidence>
<evidence type="ECO:0000256" key="2">
    <source>
        <dbReference type="ARBA" id="ARBA00004115"/>
    </source>
</evidence>
<dbReference type="Proteomes" id="UP000775547">
    <property type="component" value="Unassembled WGS sequence"/>
</dbReference>
<feature type="signal peptide" evidence="10">
    <location>
        <begin position="1"/>
        <end position="19"/>
    </location>
</feature>
<keyword evidence="5 10" id="KW-0812">Transmembrane</keyword>
<evidence type="ECO:0000256" key="8">
    <source>
        <dbReference type="ARBA" id="ARBA00022989"/>
    </source>
</evidence>
<proteinExistence type="inferred from homology"/>
<protein>
    <recommendedName>
        <fullName evidence="10">Dolichyl-diphosphooligosaccharide--protein glycosyltransferase subunit 1</fullName>
    </recommendedName>
</protein>
<organism evidence="11 12">
    <name type="scientific">Asterophora parasitica</name>
    <dbReference type="NCBI Taxonomy" id="117018"/>
    <lineage>
        <taxon>Eukaryota</taxon>
        <taxon>Fungi</taxon>
        <taxon>Dikarya</taxon>
        <taxon>Basidiomycota</taxon>
        <taxon>Agaricomycotina</taxon>
        <taxon>Agaricomycetes</taxon>
        <taxon>Agaricomycetidae</taxon>
        <taxon>Agaricales</taxon>
        <taxon>Tricholomatineae</taxon>
        <taxon>Lyophyllaceae</taxon>
        <taxon>Asterophora</taxon>
    </lineage>
</organism>
<comment type="pathway">
    <text evidence="3 10">Protein modification; protein glycosylation.</text>
</comment>
<dbReference type="AlphaFoldDB" id="A0A9P7KG77"/>
<name>A0A9P7KG77_9AGAR</name>
<dbReference type="OrthoDB" id="310030at2759"/>
<dbReference type="Pfam" id="PF04597">
    <property type="entry name" value="Ribophorin_I"/>
    <property type="match status" value="1"/>
</dbReference>
<comment type="similarity">
    <text evidence="4 10">Belongs to the OST1 family.</text>
</comment>
<evidence type="ECO:0000256" key="1">
    <source>
        <dbReference type="ARBA" id="ARBA00002791"/>
    </source>
</evidence>
<evidence type="ECO:0000313" key="11">
    <source>
        <dbReference type="EMBL" id="KAG5646561.1"/>
    </source>
</evidence>
<reference evidence="11" key="1">
    <citation type="submission" date="2020-07" db="EMBL/GenBank/DDBJ databases">
        <authorList>
            <person name="Nieuwenhuis M."/>
            <person name="Van De Peppel L.J.J."/>
        </authorList>
    </citation>
    <scope>NUCLEOTIDE SEQUENCE</scope>
    <source>
        <strain evidence="11">AP01</strain>
        <tissue evidence="11">Mycelium</tissue>
    </source>
</reference>
<dbReference type="GO" id="GO:0008250">
    <property type="term" value="C:oligosaccharyltransferase complex"/>
    <property type="evidence" value="ECO:0007669"/>
    <property type="project" value="UniProtKB-UniRule"/>
</dbReference>
<evidence type="ECO:0000313" key="12">
    <source>
        <dbReference type="Proteomes" id="UP000775547"/>
    </source>
</evidence>
<evidence type="ECO:0000256" key="3">
    <source>
        <dbReference type="ARBA" id="ARBA00004922"/>
    </source>
</evidence>
<dbReference type="PANTHER" id="PTHR21049:SF0">
    <property type="entry name" value="DOLICHYL-DIPHOSPHOOLIGOSACCHARIDE--PROTEIN GLYCOSYLTRANSFERASE SUBUNIT 1"/>
    <property type="match status" value="1"/>
</dbReference>
<evidence type="ECO:0000256" key="10">
    <source>
        <dbReference type="RuleBase" id="RU361143"/>
    </source>
</evidence>
<feature type="chain" id="PRO_5040541331" description="Dolichyl-diphosphooligosaccharide--protein glycosyltransferase subunit 1" evidence="10">
    <location>
        <begin position="20"/>
        <end position="488"/>
    </location>
</feature>
<sequence>MHWRSLRFLFLGLVAPALASPGPSFENTAIVRTVDLGGSVVHVTTTYAIKATKPGAKVYTIALGLEEKEKTSWLEVKVKGQQEPLELEHYPLDSSRNFHLADVKLPKALALNASLNLVLETLQTHATTPYPKEASQKEDQALKYSTDLFVLSPYHTGVQRTKLKALTPRIISHTTPANVQEFILDAPATKQGATVTYGPYNDIPASTNEKFIKAHQQPITAHYFHEQPVLEIADLKRSAEISHWGNNLNIEDNLVLHNAGPSLKGHFSRLEHQSQAFFKRAAPHALPALTLHLPPGISNTYYYDLVGNVSTSHLRVAPAAPKGQRSNRYSVLELRPRYPILGGWNYSFTLGWDAPLSDSAVYDRKTGRYIVEVPILTPVPGAVVNKAELSIVLPEGATDVEFSPPFPALENRLSTHTTYLDSTGRPKLTFEYENLTVMHAQSIFVSYKVPLAAHLTKPFVVSVAFFSVFVLAIVTRRINLTIHKEKTL</sequence>
<feature type="transmembrane region" description="Helical" evidence="10">
    <location>
        <begin position="459"/>
        <end position="478"/>
    </location>
</feature>
<accession>A0A9P7KG77</accession>
<evidence type="ECO:0000256" key="7">
    <source>
        <dbReference type="ARBA" id="ARBA00022824"/>
    </source>
</evidence>
<reference evidence="11" key="2">
    <citation type="submission" date="2021-10" db="EMBL/GenBank/DDBJ databases">
        <title>Phylogenomics reveals ancestral predisposition of the termite-cultivated fungus Termitomyces towards a domesticated lifestyle.</title>
        <authorList>
            <person name="Auxier B."/>
            <person name="Grum-Grzhimaylo A."/>
            <person name="Cardenas M.E."/>
            <person name="Lodge J.D."/>
            <person name="Laessoe T."/>
            <person name="Pedersen O."/>
            <person name="Smith M.E."/>
            <person name="Kuyper T.W."/>
            <person name="Franco-Molano E.A."/>
            <person name="Baroni T.J."/>
            <person name="Aanen D.K."/>
        </authorList>
    </citation>
    <scope>NUCLEOTIDE SEQUENCE</scope>
    <source>
        <strain evidence="11">AP01</strain>
        <tissue evidence="11">Mycelium</tissue>
    </source>
</reference>
<evidence type="ECO:0000256" key="5">
    <source>
        <dbReference type="ARBA" id="ARBA00022692"/>
    </source>
</evidence>
<keyword evidence="6 10" id="KW-0732">Signal</keyword>
<comment type="subunit">
    <text evidence="10">Component of the oligosaccharyltransferase (OST) complex.</text>
</comment>
<evidence type="ECO:0000256" key="9">
    <source>
        <dbReference type="ARBA" id="ARBA00023136"/>
    </source>
</evidence>
<dbReference type="GO" id="GO:0018279">
    <property type="term" value="P:protein N-linked glycosylation via asparagine"/>
    <property type="evidence" value="ECO:0007669"/>
    <property type="project" value="TreeGrafter"/>
</dbReference>
<evidence type="ECO:0000256" key="6">
    <source>
        <dbReference type="ARBA" id="ARBA00022729"/>
    </source>
</evidence>